<reference evidence="21" key="1">
    <citation type="submission" date="2019-06" db="EMBL/GenBank/DDBJ databases">
        <authorList>
            <consortium name="Wellcome Sanger Institute Data Sharing"/>
        </authorList>
    </citation>
    <scope>NUCLEOTIDE SEQUENCE [LARGE SCALE GENOMIC DNA]</scope>
</reference>
<comment type="subcellular location">
    <subcellularLocation>
        <location evidence="3">Membrane</location>
        <topology evidence="3">Single-pass type I membrane protein</topology>
    </subcellularLocation>
</comment>
<evidence type="ECO:0000256" key="19">
    <source>
        <dbReference type="SAM" id="Phobius"/>
    </source>
</evidence>
<dbReference type="GO" id="GO:0005524">
    <property type="term" value="F:ATP binding"/>
    <property type="evidence" value="ECO:0007669"/>
    <property type="project" value="UniProtKB-KW"/>
</dbReference>
<feature type="region of interest" description="Disordered" evidence="18">
    <location>
        <begin position="289"/>
        <end position="340"/>
    </location>
</feature>
<feature type="domain" description="Protein kinase" evidence="20">
    <location>
        <begin position="132"/>
        <end position="340"/>
    </location>
</feature>
<keyword evidence="17" id="KW-0675">Receptor</keyword>
<evidence type="ECO:0000256" key="16">
    <source>
        <dbReference type="ARBA" id="ARBA00023136"/>
    </source>
</evidence>
<dbReference type="PANTHER" id="PTHR23255:SF49">
    <property type="entry name" value="ANTI-MUELLERIAN HORMONE TYPE-2 RECEPTOR"/>
    <property type="match status" value="1"/>
</dbReference>
<evidence type="ECO:0000256" key="3">
    <source>
        <dbReference type="ARBA" id="ARBA00004479"/>
    </source>
</evidence>
<evidence type="ECO:0000256" key="10">
    <source>
        <dbReference type="ARBA" id="ARBA00022729"/>
    </source>
</evidence>
<evidence type="ECO:0000256" key="5">
    <source>
        <dbReference type="ARBA" id="ARBA00012401"/>
    </source>
</evidence>
<keyword evidence="6" id="KW-0723">Serine/threonine-protein kinase</keyword>
<evidence type="ECO:0000256" key="1">
    <source>
        <dbReference type="ARBA" id="ARBA00001936"/>
    </source>
</evidence>
<keyword evidence="8 19" id="KW-0812">Transmembrane</keyword>
<keyword evidence="22" id="KW-1185">Reference proteome</keyword>
<organism evidence="21 22">
    <name type="scientific">Salarias fasciatus</name>
    <name type="common">Jewelled blenny</name>
    <name type="synonym">Blennius fasciatus</name>
    <dbReference type="NCBI Taxonomy" id="181472"/>
    <lineage>
        <taxon>Eukaryota</taxon>
        <taxon>Metazoa</taxon>
        <taxon>Chordata</taxon>
        <taxon>Craniata</taxon>
        <taxon>Vertebrata</taxon>
        <taxon>Euteleostomi</taxon>
        <taxon>Actinopterygii</taxon>
        <taxon>Neopterygii</taxon>
        <taxon>Teleostei</taxon>
        <taxon>Neoteleostei</taxon>
        <taxon>Acanthomorphata</taxon>
        <taxon>Ovalentaria</taxon>
        <taxon>Blenniimorphae</taxon>
        <taxon>Blenniiformes</taxon>
        <taxon>Blennioidei</taxon>
        <taxon>Blenniidae</taxon>
        <taxon>Salariinae</taxon>
        <taxon>Salarias</taxon>
    </lineage>
</organism>
<evidence type="ECO:0000256" key="15">
    <source>
        <dbReference type="ARBA" id="ARBA00022989"/>
    </source>
</evidence>
<dbReference type="GO" id="GO:0005886">
    <property type="term" value="C:plasma membrane"/>
    <property type="evidence" value="ECO:0007669"/>
    <property type="project" value="TreeGrafter"/>
</dbReference>
<proteinExistence type="inferred from homology"/>
<dbReference type="GO" id="GO:0030509">
    <property type="term" value="P:BMP signaling pathway"/>
    <property type="evidence" value="ECO:0007669"/>
    <property type="project" value="TreeGrafter"/>
</dbReference>
<comment type="cofactor">
    <cofactor evidence="1">
        <name>Mn(2+)</name>
        <dbReference type="ChEBI" id="CHEBI:29035"/>
    </cofactor>
</comment>
<dbReference type="InterPro" id="IPR000333">
    <property type="entry name" value="TGFB_receptor"/>
</dbReference>
<keyword evidence="14" id="KW-0460">Magnesium</keyword>
<dbReference type="SUPFAM" id="SSF56112">
    <property type="entry name" value="Protein kinase-like (PK-like)"/>
    <property type="match status" value="1"/>
</dbReference>
<dbReference type="InterPro" id="IPR011009">
    <property type="entry name" value="Kinase-like_dom_sf"/>
</dbReference>
<dbReference type="Ensembl" id="ENSSFAT00005039228.1">
    <property type="protein sequence ID" value="ENSSFAP00005037827.1"/>
    <property type="gene ID" value="ENSSFAG00005018952.1"/>
</dbReference>
<keyword evidence="13" id="KW-0067">ATP-binding</keyword>
<keyword evidence="16 19" id="KW-0472">Membrane</keyword>
<dbReference type="InterPro" id="IPR001245">
    <property type="entry name" value="Ser-Thr/Tyr_kinase_cat_dom"/>
</dbReference>
<keyword evidence="9" id="KW-0479">Metal-binding</keyword>
<keyword evidence="11" id="KW-0547">Nucleotide-binding</keyword>
<evidence type="ECO:0000313" key="22">
    <source>
        <dbReference type="Proteomes" id="UP000472267"/>
    </source>
</evidence>
<dbReference type="PROSITE" id="PS50011">
    <property type="entry name" value="PROTEIN_KINASE_DOM"/>
    <property type="match status" value="1"/>
</dbReference>
<evidence type="ECO:0000256" key="7">
    <source>
        <dbReference type="ARBA" id="ARBA00022679"/>
    </source>
</evidence>
<gene>
    <name evidence="21" type="primary">LOC115391108</name>
</gene>
<dbReference type="Proteomes" id="UP000472267">
    <property type="component" value="Chromosome 6"/>
</dbReference>
<dbReference type="CDD" id="cd23616">
    <property type="entry name" value="TFP_LU_ECD_AMHR2"/>
    <property type="match status" value="1"/>
</dbReference>
<dbReference type="SMART" id="SM00220">
    <property type="entry name" value="S_TKc"/>
    <property type="match status" value="1"/>
</dbReference>
<dbReference type="PANTHER" id="PTHR23255">
    <property type="entry name" value="TRANSFORMING GROWTH FACTOR-BETA RECEPTOR TYPE I AND II"/>
    <property type="match status" value="1"/>
</dbReference>
<dbReference type="InterPro" id="IPR045860">
    <property type="entry name" value="Snake_toxin-like_sf"/>
</dbReference>
<dbReference type="GO" id="GO:0043235">
    <property type="term" value="C:receptor complex"/>
    <property type="evidence" value="ECO:0007669"/>
    <property type="project" value="TreeGrafter"/>
</dbReference>
<keyword evidence="10" id="KW-0732">Signal</keyword>
<evidence type="ECO:0000256" key="11">
    <source>
        <dbReference type="ARBA" id="ARBA00022741"/>
    </source>
</evidence>
<evidence type="ECO:0000256" key="17">
    <source>
        <dbReference type="ARBA" id="ARBA00023170"/>
    </source>
</evidence>
<keyword evidence="15 19" id="KW-1133">Transmembrane helix</keyword>
<name>A0A672I9J3_SALFA</name>
<evidence type="ECO:0000256" key="8">
    <source>
        <dbReference type="ARBA" id="ARBA00022692"/>
    </source>
</evidence>
<evidence type="ECO:0000256" key="4">
    <source>
        <dbReference type="ARBA" id="ARBA00009605"/>
    </source>
</evidence>
<evidence type="ECO:0000256" key="2">
    <source>
        <dbReference type="ARBA" id="ARBA00001946"/>
    </source>
</evidence>
<evidence type="ECO:0000256" key="6">
    <source>
        <dbReference type="ARBA" id="ARBA00022527"/>
    </source>
</evidence>
<protein>
    <recommendedName>
        <fullName evidence="5">receptor protein serine/threonine kinase</fullName>
        <ecNumber evidence="5">2.7.11.30</ecNumber>
    </recommendedName>
</protein>
<sequence length="340" mass="36219">MAVSLQSVPQKRPGTVSSSEQRCENTRCCVGNFWVEAGRAEPQVLACDLVEKSCPGPSCTAQPRFSGIVKCVCNTDFCNGNLSWSPEEEEAPSSSSSSSAGILLLLLFLLLFLLLLLLFLQLSVHSLLGDAWRPLQVVRRGRFTTVFKGRLGGRAVAVKVFSASQRRRFEAERRVYRLPLMSHAGILRFLGAGRCARGDGRFLLLQFAQQGSLHSFLSSHSSSWTSSLKLCWSLSRGLSFLHSELLLHGTHKPAVSHGDLSSSSVLVLADGTCVLCDFGSAAVLRPGPGGAAEAQVSPGGATETQVRPGGAAKAQVSPGRAAKGQVRPAGFRDAGIGRGR</sequence>
<dbReference type="SUPFAM" id="SSF57302">
    <property type="entry name" value="Snake toxin-like"/>
    <property type="match status" value="1"/>
</dbReference>
<evidence type="ECO:0000256" key="14">
    <source>
        <dbReference type="ARBA" id="ARBA00022842"/>
    </source>
</evidence>
<evidence type="ECO:0000259" key="20">
    <source>
        <dbReference type="PROSITE" id="PS50011"/>
    </source>
</evidence>
<evidence type="ECO:0000256" key="9">
    <source>
        <dbReference type="ARBA" id="ARBA00022723"/>
    </source>
</evidence>
<evidence type="ECO:0000256" key="12">
    <source>
        <dbReference type="ARBA" id="ARBA00022777"/>
    </source>
</evidence>
<dbReference type="InterPro" id="IPR000719">
    <property type="entry name" value="Prot_kinase_dom"/>
</dbReference>
<reference evidence="21" key="2">
    <citation type="submission" date="2025-08" db="UniProtKB">
        <authorList>
            <consortium name="Ensembl"/>
        </authorList>
    </citation>
    <scope>IDENTIFICATION</scope>
</reference>
<dbReference type="Pfam" id="PF07714">
    <property type="entry name" value="PK_Tyr_Ser-Thr"/>
    <property type="match status" value="1"/>
</dbReference>
<feature type="transmembrane region" description="Helical" evidence="19">
    <location>
        <begin position="100"/>
        <end position="120"/>
    </location>
</feature>
<keyword evidence="7" id="KW-0808">Transferase</keyword>
<dbReference type="AlphaFoldDB" id="A0A672I9J3"/>
<evidence type="ECO:0000313" key="21">
    <source>
        <dbReference type="Ensembl" id="ENSSFAP00005037827.1"/>
    </source>
</evidence>
<dbReference type="Gene3D" id="3.30.200.20">
    <property type="entry name" value="Phosphorylase Kinase, domain 1"/>
    <property type="match status" value="1"/>
</dbReference>
<keyword evidence="12" id="KW-0418">Kinase</keyword>
<dbReference type="EC" id="2.7.11.30" evidence="5"/>
<dbReference type="Gene3D" id="1.10.510.10">
    <property type="entry name" value="Transferase(Phosphotransferase) domain 1"/>
    <property type="match status" value="1"/>
</dbReference>
<evidence type="ECO:0000256" key="18">
    <source>
        <dbReference type="SAM" id="MobiDB-lite"/>
    </source>
</evidence>
<dbReference type="GO" id="GO:0005024">
    <property type="term" value="F:transforming growth factor beta receptor activity"/>
    <property type="evidence" value="ECO:0007669"/>
    <property type="project" value="TreeGrafter"/>
</dbReference>
<comment type="cofactor">
    <cofactor evidence="2">
        <name>Mg(2+)</name>
        <dbReference type="ChEBI" id="CHEBI:18420"/>
    </cofactor>
</comment>
<evidence type="ECO:0000256" key="13">
    <source>
        <dbReference type="ARBA" id="ARBA00022840"/>
    </source>
</evidence>
<reference evidence="21" key="3">
    <citation type="submission" date="2025-09" db="UniProtKB">
        <authorList>
            <consortium name="Ensembl"/>
        </authorList>
    </citation>
    <scope>IDENTIFICATION</scope>
</reference>
<comment type="similarity">
    <text evidence="4">Belongs to the protein kinase superfamily. TKL Ser/Thr protein kinase family. TGFB receptor subfamily.</text>
</comment>
<accession>A0A672I9J3</accession>